<name>A0ABR0MPH9_GOSAR</name>
<comment type="caution">
    <text evidence="1">The sequence shown here is derived from an EMBL/GenBank/DDBJ whole genome shotgun (WGS) entry which is preliminary data.</text>
</comment>
<organism evidence="1 2">
    <name type="scientific">Gossypium arboreum</name>
    <name type="common">Tree cotton</name>
    <name type="synonym">Gossypium nanking</name>
    <dbReference type="NCBI Taxonomy" id="29729"/>
    <lineage>
        <taxon>Eukaryota</taxon>
        <taxon>Viridiplantae</taxon>
        <taxon>Streptophyta</taxon>
        <taxon>Embryophyta</taxon>
        <taxon>Tracheophyta</taxon>
        <taxon>Spermatophyta</taxon>
        <taxon>Magnoliopsida</taxon>
        <taxon>eudicotyledons</taxon>
        <taxon>Gunneridae</taxon>
        <taxon>Pentapetalae</taxon>
        <taxon>rosids</taxon>
        <taxon>malvids</taxon>
        <taxon>Malvales</taxon>
        <taxon>Malvaceae</taxon>
        <taxon>Malvoideae</taxon>
        <taxon>Gossypium</taxon>
    </lineage>
</organism>
<gene>
    <name evidence="1" type="ORF">PVK06_043790</name>
</gene>
<dbReference type="EMBL" id="JARKNE010000012">
    <property type="protein sequence ID" value="KAK5775840.1"/>
    <property type="molecule type" value="Genomic_DNA"/>
</dbReference>
<sequence length="128" mass="14772">MIGYIESLEKLGFPLGKELVTNVILQSLLNSFIQFVLNFNMNDTNKTLPQLLSMLQTAESNMKQAEPKPILMVRKNKGKGKPNEGYIETSRKSCQGRKMFSLRDYKGVGIWLKEMWTCELEMEQELLH</sequence>
<dbReference type="Proteomes" id="UP001358586">
    <property type="component" value="Chromosome 12"/>
</dbReference>
<evidence type="ECO:0000313" key="1">
    <source>
        <dbReference type="EMBL" id="KAK5775840.1"/>
    </source>
</evidence>
<protein>
    <submittedName>
        <fullName evidence="1">Uncharacterized protein</fullName>
    </submittedName>
</protein>
<reference evidence="1 2" key="1">
    <citation type="submission" date="2023-03" db="EMBL/GenBank/DDBJ databases">
        <title>WGS of Gossypium arboreum.</title>
        <authorList>
            <person name="Yu D."/>
        </authorList>
    </citation>
    <scope>NUCLEOTIDE SEQUENCE [LARGE SCALE GENOMIC DNA]</scope>
    <source>
        <tissue evidence="1">Leaf</tissue>
    </source>
</reference>
<keyword evidence="2" id="KW-1185">Reference proteome</keyword>
<proteinExistence type="predicted"/>
<accession>A0ABR0MPH9</accession>
<evidence type="ECO:0000313" key="2">
    <source>
        <dbReference type="Proteomes" id="UP001358586"/>
    </source>
</evidence>